<dbReference type="OrthoDB" id="3265369at2759"/>
<dbReference type="STRING" id="230819.A0A5C3KY78"/>
<protein>
    <submittedName>
        <fullName evidence="2">Uncharacterized protein</fullName>
    </submittedName>
</protein>
<evidence type="ECO:0000256" key="1">
    <source>
        <dbReference type="SAM" id="MobiDB-lite"/>
    </source>
</evidence>
<dbReference type="Proteomes" id="UP000307440">
    <property type="component" value="Unassembled WGS sequence"/>
</dbReference>
<feature type="region of interest" description="Disordered" evidence="1">
    <location>
        <begin position="265"/>
        <end position="295"/>
    </location>
</feature>
<feature type="region of interest" description="Disordered" evidence="1">
    <location>
        <begin position="1"/>
        <end position="38"/>
    </location>
</feature>
<proteinExistence type="predicted"/>
<feature type="compositionally biased region" description="Pro residues" evidence="1">
    <location>
        <begin position="283"/>
        <end position="295"/>
    </location>
</feature>
<gene>
    <name evidence="2" type="ORF">FA15DRAFT_703815</name>
</gene>
<keyword evidence="3" id="KW-1185">Reference proteome</keyword>
<evidence type="ECO:0000313" key="3">
    <source>
        <dbReference type="Proteomes" id="UP000307440"/>
    </source>
</evidence>
<feature type="compositionally biased region" description="Basic and acidic residues" evidence="1">
    <location>
        <begin position="144"/>
        <end position="155"/>
    </location>
</feature>
<feature type="compositionally biased region" description="Polar residues" evidence="1">
    <location>
        <begin position="1"/>
        <end position="27"/>
    </location>
</feature>
<sequence>MATRSFTVFQDTPLSNPTRSGLKSSRAPSGVLVARSSSRTNLNSTVEARVILDKENFNPVTGERTTQGTAAEKKRKTLTVLAAKEHVATSSKKSKAEIPEAKKRKTSSLKAKPAAIKAKDSKTVPSTRKPKRNSPSRRASPLPKVEEEKGNEADNRSQAQESNQAAIDSRCYELTVKPLADVSDAYVVPESSSCSRNGENTKGPFQMIKEASVEPEIRDYFSPKQASSLVASSLERFAEEENQTSYVFSTPERKKIYSSFTFTSPSPSGQRFRDLVSGSRAGSPPPFILDTATPP</sequence>
<evidence type="ECO:0000313" key="2">
    <source>
        <dbReference type="EMBL" id="TFK25267.1"/>
    </source>
</evidence>
<feature type="region of interest" description="Disordered" evidence="1">
    <location>
        <begin position="57"/>
        <end position="165"/>
    </location>
</feature>
<name>A0A5C3KY78_COPMA</name>
<dbReference type="AlphaFoldDB" id="A0A5C3KY78"/>
<organism evidence="2 3">
    <name type="scientific">Coprinopsis marcescibilis</name>
    <name type="common">Agaric fungus</name>
    <name type="synonym">Psathyrella marcescibilis</name>
    <dbReference type="NCBI Taxonomy" id="230819"/>
    <lineage>
        <taxon>Eukaryota</taxon>
        <taxon>Fungi</taxon>
        <taxon>Dikarya</taxon>
        <taxon>Basidiomycota</taxon>
        <taxon>Agaricomycotina</taxon>
        <taxon>Agaricomycetes</taxon>
        <taxon>Agaricomycetidae</taxon>
        <taxon>Agaricales</taxon>
        <taxon>Agaricineae</taxon>
        <taxon>Psathyrellaceae</taxon>
        <taxon>Coprinopsis</taxon>
    </lineage>
</organism>
<dbReference type="EMBL" id="ML210188">
    <property type="protein sequence ID" value="TFK25267.1"/>
    <property type="molecule type" value="Genomic_DNA"/>
</dbReference>
<reference evidence="2 3" key="1">
    <citation type="journal article" date="2019" name="Nat. Ecol. Evol.">
        <title>Megaphylogeny resolves global patterns of mushroom evolution.</title>
        <authorList>
            <person name="Varga T."/>
            <person name="Krizsan K."/>
            <person name="Foldi C."/>
            <person name="Dima B."/>
            <person name="Sanchez-Garcia M."/>
            <person name="Sanchez-Ramirez S."/>
            <person name="Szollosi G.J."/>
            <person name="Szarkandi J.G."/>
            <person name="Papp V."/>
            <person name="Albert L."/>
            <person name="Andreopoulos W."/>
            <person name="Angelini C."/>
            <person name="Antonin V."/>
            <person name="Barry K.W."/>
            <person name="Bougher N.L."/>
            <person name="Buchanan P."/>
            <person name="Buyck B."/>
            <person name="Bense V."/>
            <person name="Catcheside P."/>
            <person name="Chovatia M."/>
            <person name="Cooper J."/>
            <person name="Damon W."/>
            <person name="Desjardin D."/>
            <person name="Finy P."/>
            <person name="Geml J."/>
            <person name="Haridas S."/>
            <person name="Hughes K."/>
            <person name="Justo A."/>
            <person name="Karasinski D."/>
            <person name="Kautmanova I."/>
            <person name="Kiss B."/>
            <person name="Kocsube S."/>
            <person name="Kotiranta H."/>
            <person name="LaButti K.M."/>
            <person name="Lechner B.E."/>
            <person name="Liimatainen K."/>
            <person name="Lipzen A."/>
            <person name="Lukacs Z."/>
            <person name="Mihaltcheva S."/>
            <person name="Morgado L.N."/>
            <person name="Niskanen T."/>
            <person name="Noordeloos M.E."/>
            <person name="Ohm R.A."/>
            <person name="Ortiz-Santana B."/>
            <person name="Ovrebo C."/>
            <person name="Racz N."/>
            <person name="Riley R."/>
            <person name="Savchenko A."/>
            <person name="Shiryaev A."/>
            <person name="Soop K."/>
            <person name="Spirin V."/>
            <person name="Szebenyi C."/>
            <person name="Tomsovsky M."/>
            <person name="Tulloss R.E."/>
            <person name="Uehling J."/>
            <person name="Grigoriev I.V."/>
            <person name="Vagvolgyi C."/>
            <person name="Papp T."/>
            <person name="Martin F.M."/>
            <person name="Miettinen O."/>
            <person name="Hibbett D.S."/>
            <person name="Nagy L.G."/>
        </authorList>
    </citation>
    <scope>NUCLEOTIDE SEQUENCE [LARGE SCALE GENOMIC DNA]</scope>
    <source>
        <strain evidence="2 3">CBS 121175</strain>
    </source>
</reference>
<feature type="compositionally biased region" description="Polar residues" evidence="1">
    <location>
        <begin position="156"/>
        <end position="165"/>
    </location>
</feature>
<accession>A0A5C3KY78</accession>